<feature type="signal peptide" evidence="1">
    <location>
        <begin position="1"/>
        <end position="21"/>
    </location>
</feature>
<gene>
    <name evidence="2" type="ORF">FYJ29_04975</name>
</gene>
<dbReference type="PROSITE" id="PS51257">
    <property type="entry name" value="PROKAR_LIPOPROTEIN"/>
    <property type="match status" value="1"/>
</dbReference>
<keyword evidence="3" id="KW-1185">Reference proteome</keyword>
<organism evidence="2 3">
    <name type="scientific">Sodaliphilus pleomorphus</name>
    <dbReference type="NCBI Taxonomy" id="2606626"/>
    <lineage>
        <taxon>Bacteria</taxon>
        <taxon>Pseudomonadati</taxon>
        <taxon>Bacteroidota</taxon>
        <taxon>Bacteroidia</taxon>
        <taxon>Bacteroidales</taxon>
        <taxon>Muribaculaceae</taxon>
        <taxon>Sodaliphilus</taxon>
    </lineage>
</organism>
<reference evidence="2 3" key="1">
    <citation type="submission" date="2019-08" db="EMBL/GenBank/DDBJ databases">
        <title>In-depth cultivation of the pig gut microbiome towards novel bacterial diversity and tailored functional studies.</title>
        <authorList>
            <person name="Wylensek D."/>
            <person name="Hitch T.C.A."/>
            <person name="Clavel T."/>
        </authorList>
    </citation>
    <scope>NUCLEOTIDE SEQUENCE [LARGE SCALE GENOMIC DNA]</scope>
    <source>
        <strain evidence="2 3">Oil-RF-744-WCA-WT-10</strain>
    </source>
</reference>
<dbReference type="Proteomes" id="UP000483362">
    <property type="component" value="Unassembled WGS sequence"/>
</dbReference>
<proteinExistence type="predicted"/>
<evidence type="ECO:0000313" key="3">
    <source>
        <dbReference type="Proteomes" id="UP000483362"/>
    </source>
</evidence>
<dbReference type="RefSeq" id="WP_154326628.1">
    <property type="nucleotide sequence ID" value="NZ_CP045696.1"/>
</dbReference>
<feature type="chain" id="PRO_5027049155" description="Lipocalin-like domain-containing protein" evidence="1">
    <location>
        <begin position="22"/>
        <end position="150"/>
    </location>
</feature>
<name>A0A6L5XBV3_9BACT</name>
<dbReference type="EMBL" id="VULT01000006">
    <property type="protein sequence ID" value="MSS17117.1"/>
    <property type="molecule type" value="Genomic_DNA"/>
</dbReference>
<evidence type="ECO:0008006" key="4">
    <source>
        <dbReference type="Google" id="ProtNLM"/>
    </source>
</evidence>
<evidence type="ECO:0000313" key="2">
    <source>
        <dbReference type="EMBL" id="MSS17117.1"/>
    </source>
</evidence>
<keyword evidence="1" id="KW-0732">Signal</keyword>
<comment type="caution">
    <text evidence="2">The sequence shown here is derived from an EMBL/GenBank/DDBJ whole genome shotgun (WGS) entry which is preliminary data.</text>
</comment>
<sequence length="150" mass="17129">MRKITLLLLLAVLLVTAGSCGDDDEKIDTKLIKGQWELTSGSDATSPYIYSFATQDESTWSWGQLTTYYLTAQGGRVNDKVYDWHVSDPDNDTQVYLDITYKGDINGVDPWENDDRYVVEKLTATTMVLRKWENGDSKTTLTFKRRNDLK</sequence>
<evidence type="ECO:0000256" key="1">
    <source>
        <dbReference type="SAM" id="SignalP"/>
    </source>
</evidence>
<dbReference type="AlphaFoldDB" id="A0A6L5XBV3"/>
<accession>A0A6L5XBV3</accession>
<protein>
    <recommendedName>
        <fullName evidence="4">Lipocalin-like domain-containing protein</fullName>
    </recommendedName>
</protein>